<feature type="transmembrane region" description="Helical" evidence="1">
    <location>
        <begin position="109"/>
        <end position="129"/>
    </location>
</feature>
<accession>A0A5C8NKU8</accession>
<feature type="transmembrane region" description="Helical" evidence="1">
    <location>
        <begin position="76"/>
        <end position="97"/>
    </location>
</feature>
<protein>
    <submittedName>
        <fullName evidence="2">Uncharacterized protein</fullName>
    </submittedName>
</protein>
<proteinExistence type="predicted"/>
<gene>
    <name evidence="2" type="ORF">FHP05_11800</name>
</gene>
<organism evidence="2 3">
    <name type="scientific">Cerasibacillus terrae</name>
    <dbReference type="NCBI Taxonomy" id="2498845"/>
    <lineage>
        <taxon>Bacteria</taxon>
        <taxon>Bacillati</taxon>
        <taxon>Bacillota</taxon>
        <taxon>Bacilli</taxon>
        <taxon>Bacillales</taxon>
        <taxon>Bacillaceae</taxon>
        <taxon>Cerasibacillus</taxon>
    </lineage>
</organism>
<feature type="transmembrane region" description="Helical" evidence="1">
    <location>
        <begin position="44"/>
        <end position="64"/>
    </location>
</feature>
<keyword evidence="1" id="KW-0472">Membrane</keyword>
<dbReference type="RefSeq" id="WP_147668488.1">
    <property type="nucleotide sequence ID" value="NZ_VDUW01000009.1"/>
</dbReference>
<sequence>MKYFFKLNGLSILYALMIFIPLELMINVYRISRITNWNIGTVNMLTGITIIVEFIVGTILLFFLTKKWMKGRKSSFGTAILWIPYFVLFVYILASLFPVTYEGDVPSSATGLLAIGALIAFPFYVLIVNSMGITSKRNK</sequence>
<keyword evidence="3" id="KW-1185">Reference proteome</keyword>
<comment type="caution">
    <text evidence="2">The sequence shown here is derived from an EMBL/GenBank/DDBJ whole genome shotgun (WGS) entry which is preliminary data.</text>
</comment>
<feature type="transmembrane region" description="Helical" evidence="1">
    <location>
        <begin position="12"/>
        <end position="32"/>
    </location>
</feature>
<evidence type="ECO:0000256" key="1">
    <source>
        <dbReference type="SAM" id="Phobius"/>
    </source>
</evidence>
<reference evidence="2 3" key="1">
    <citation type="submission" date="2019-06" db="EMBL/GenBank/DDBJ databases">
        <title>Cerasibacillus sp. nov., isolated from maize field.</title>
        <authorList>
            <person name="Lin S.-Y."/>
            <person name="Tsai C.-F."/>
            <person name="Young C.-C."/>
        </authorList>
    </citation>
    <scope>NUCLEOTIDE SEQUENCE [LARGE SCALE GENOMIC DNA]</scope>
    <source>
        <strain evidence="2 3">CC-CFT480</strain>
    </source>
</reference>
<name>A0A5C8NKU8_9BACI</name>
<dbReference type="AlphaFoldDB" id="A0A5C8NKU8"/>
<evidence type="ECO:0000313" key="3">
    <source>
        <dbReference type="Proteomes" id="UP000321574"/>
    </source>
</evidence>
<dbReference type="EMBL" id="VDUW01000009">
    <property type="protein sequence ID" value="TXL62484.1"/>
    <property type="molecule type" value="Genomic_DNA"/>
</dbReference>
<dbReference type="Proteomes" id="UP000321574">
    <property type="component" value="Unassembled WGS sequence"/>
</dbReference>
<evidence type="ECO:0000313" key="2">
    <source>
        <dbReference type="EMBL" id="TXL62484.1"/>
    </source>
</evidence>
<dbReference type="OrthoDB" id="2660529at2"/>
<keyword evidence="1" id="KW-1133">Transmembrane helix</keyword>
<keyword evidence="1" id="KW-0812">Transmembrane</keyword>